<comment type="caution">
    <text evidence="3">The sequence shown here is derived from an EMBL/GenBank/DDBJ whole genome shotgun (WGS) entry which is preliminary data.</text>
</comment>
<evidence type="ECO:0000256" key="1">
    <source>
        <dbReference type="PIRNR" id="PIRNR016789"/>
    </source>
</evidence>
<keyword evidence="1" id="KW-0997">Cell inner membrane</keyword>
<keyword evidence="2" id="KW-1133">Transmembrane helix</keyword>
<comment type="subcellular location">
    <subcellularLocation>
        <location evidence="1">Cell inner membrane</location>
        <topology evidence="1">Multi-pass membrane protein</topology>
    </subcellularLocation>
</comment>
<reference evidence="3 4" key="1">
    <citation type="submission" date="2023-12" db="EMBL/GenBank/DDBJ databases">
        <title>Friends and Foes: Symbiotic and Algicidal bacterial influence on Karenia brevis blooms.</title>
        <authorList>
            <person name="Fei C."/>
            <person name="Mohamed A.R."/>
            <person name="Booker A."/>
            <person name="Arshad M."/>
            <person name="Klass S."/>
            <person name="Ahn S."/>
            <person name="Gilbert P.M."/>
            <person name="Heil C.A."/>
            <person name="Martinez J.M."/>
            <person name="Amin S.A."/>
        </authorList>
    </citation>
    <scope>NUCLEOTIDE SEQUENCE [LARGE SCALE GENOMIC DNA]</scope>
    <source>
        <strain evidence="3 4">CE15</strain>
    </source>
</reference>
<gene>
    <name evidence="3" type="ORF">WAE96_16070</name>
</gene>
<feature type="transmembrane region" description="Helical" evidence="2">
    <location>
        <begin position="12"/>
        <end position="32"/>
    </location>
</feature>
<proteinExistence type="predicted"/>
<keyword evidence="1 2" id="KW-0472">Membrane</keyword>
<dbReference type="RefSeq" id="WP_336436206.1">
    <property type="nucleotide sequence ID" value="NZ_JBAWKS010000002.1"/>
</dbReference>
<keyword evidence="1" id="KW-1003">Cell membrane</keyword>
<feature type="transmembrane region" description="Helical" evidence="2">
    <location>
        <begin position="77"/>
        <end position="99"/>
    </location>
</feature>
<protein>
    <recommendedName>
        <fullName evidence="1">Inner membrane protein</fullName>
    </recommendedName>
</protein>
<keyword evidence="2" id="KW-0812">Transmembrane</keyword>
<organism evidence="3 4">
    <name type="scientific">Pseudoalteromonas spongiae</name>
    <dbReference type="NCBI Taxonomy" id="298657"/>
    <lineage>
        <taxon>Bacteria</taxon>
        <taxon>Pseudomonadati</taxon>
        <taxon>Pseudomonadota</taxon>
        <taxon>Gammaproteobacteria</taxon>
        <taxon>Alteromonadales</taxon>
        <taxon>Pseudoalteromonadaceae</taxon>
        <taxon>Pseudoalteromonas</taxon>
    </lineage>
</organism>
<dbReference type="InterPro" id="IPR007401">
    <property type="entry name" value="DUF454"/>
</dbReference>
<dbReference type="PANTHER" id="PTHR35813:SF1">
    <property type="entry name" value="INNER MEMBRANE PROTEIN YBAN"/>
    <property type="match status" value="1"/>
</dbReference>
<evidence type="ECO:0000313" key="4">
    <source>
        <dbReference type="Proteomes" id="UP001382455"/>
    </source>
</evidence>
<name>A0ABU8EW37_9GAMM</name>
<dbReference type="Proteomes" id="UP001382455">
    <property type="component" value="Unassembled WGS sequence"/>
</dbReference>
<sequence length="128" mass="14015">MTLKAALVTYKNSLLFVLGYVFVALGVIGMALPVMPTTVFFILALACFTRASPKLAHKLLHHPRFGHTLQLWQQYRVIPFKAKIMALLGMAVSFCVLLVLSPATWIACVVGSIKLLVGSYILAKPSKV</sequence>
<dbReference type="Pfam" id="PF04304">
    <property type="entry name" value="DUF454"/>
    <property type="match status" value="1"/>
</dbReference>
<accession>A0ABU8EW37</accession>
<keyword evidence="4" id="KW-1185">Reference proteome</keyword>
<evidence type="ECO:0000313" key="3">
    <source>
        <dbReference type="EMBL" id="MEI4551190.1"/>
    </source>
</evidence>
<dbReference type="EMBL" id="JBAWKS010000002">
    <property type="protein sequence ID" value="MEI4551190.1"/>
    <property type="molecule type" value="Genomic_DNA"/>
</dbReference>
<evidence type="ECO:0000256" key="2">
    <source>
        <dbReference type="SAM" id="Phobius"/>
    </source>
</evidence>
<dbReference type="PIRSF" id="PIRSF016789">
    <property type="entry name" value="DUF454"/>
    <property type="match status" value="1"/>
</dbReference>
<dbReference type="PANTHER" id="PTHR35813">
    <property type="entry name" value="INNER MEMBRANE PROTEIN YBAN"/>
    <property type="match status" value="1"/>
</dbReference>